<name>A0A1I4PVJ5_ECTMO</name>
<dbReference type="Gene3D" id="3.40.50.300">
    <property type="entry name" value="P-loop containing nucleotide triphosphate hydrolases"/>
    <property type="match status" value="1"/>
</dbReference>
<organism evidence="1 2">
    <name type="scientific">Ectothiorhodospira mobilis</name>
    <dbReference type="NCBI Taxonomy" id="195064"/>
    <lineage>
        <taxon>Bacteria</taxon>
        <taxon>Pseudomonadati</taxon>
        <taxon>Pseudomonadota</taxon>
        <taxon>Gammaproteobacteria</taxon>
        <taxon>Chromatiales</taxon>
        <taxon>Ectothiorhodospiraceae</taxon>
        <taxon>Ectothiorhodospira</taxon>
    </lineage>
</organism>
<keyword evidence="2" id="KW-1185">Reference proteome</keyword>
<evidence type="ECO:0000313" key="1">
    <source>
        <dbReference type="EMBL" id="SFM31808.1"/>
    </source>
</evidence>
<gene>
    <name evidence="1" type="ORF">SAMN05421721_102287</name>
</gene>
<reference evidence="1 2" key="1">
    <citation type="submission" date="2016-10" db="EMBL/GenBank/DDBJ databases">
        <authorList>
            <person name="de Groot N.N."/>
        </authorList>
    </citation>
    <scope>NUCLEOTIDE SEQUENCE [LARGE SCALE GENOMIC DNA]</scope>
    <source>
        <strain evidence="1 2">DSM 4180</strain>
    </source>
</reference>
<dbReference type="EMBL" id="FOUO01000002">
    <property type="protein sequence ID" value="SFM31808.1"/>
    <property type="molecule type" value="Genomic_DNA"/>
</dbReference>
<dbReference type="InterPro" id="IPR027417">
    <property type="entry name" value="P-loop_NTPase"/>
</dbReference>
<dbReference type="AlphaFoldDB" id="A0A1I4PVJ5"/>
<evidence type="ECO:0000313" key="2">
    <source>
        <dbReference type="Proteomes" id="UP000199556"/>
    </source>
</evidence>
<accession>A0A1I4PVJ5</accession>
<sequence length="276" mass="32092">MKTQKNIIFTVTHGRTGTTLLTEIFKLCKDTRAEHEPEPNYASILPKVKQNPRYAISFLEKKINSINSCNEKNYIETSNVFGKGFLIPLIRMGVWPKLILLNRDFRQTANSLFQRGSIPMRTTRGQHFSSDPSFPGSLDIFQPKTLSDYQLCFWGVLDAYSRQIRAAEIYKSKKKDDSYHWISMDELNDFDKINKLVSLLGLRFGDEEKTKEKFKNITSQHHNPNPSSKKATKIDFLQEEIEVLDRAAYYDPIFVEMVLKSIFINEKVKEFFKPDT</sequence>
<proteinExistence type="predicted"/>
<protein>
    <recommendedName>
        <fullName evidence="3">Sulfotransferase family protein</fullName>
    </recommendedName>
</protein>
<evidence type="ECO:0008006" key="3">
    <source>
        <dbReference type="Google" id="ProtNLM"/>
    </source>
</evidence>
<dbReference type="Proteomes" id="UP000199556">
    <property type="component" value="Unassembled WGS sequence"/>
</dbReference>
<dbReference type="OrthoDB" id="288532at2"/>
<dbReference type="RefSeq" id="WP_143096336.1">
    <property type="nucleotide sequence ID" value="NZ_FOUO01000002.1"/>
</dbReference>
<dbReference type="SUPFAM" id="SSF52540">
    <property type="entry name" value="P-loop containing nucleoside triphosphate hydrolases"/>
    <property type="match status" value="1"/>
</dbReference>